<dbReference type="SUPFAM" id="SSF103642">
    <property type="entry name" value="Sec-C motif"/>
    <property type="match status" value="1"/>
</dbReference>
<dbReference type="EMBL" id="CP006905">
    <property type="protein sequence ID" value="AIY84837.1"/>
    <property type="molecule type" value="Genomic_DNA"/>
</dbReference>
<dbReference type="STRING" id="1561.NPD11_717"/>
<proteinExistence type="inferred from homology"/>
<feature type="binding site" evidence="6">
    <location>
        <position position="242"/>
    </location>
    <ligand>
        <name>a divalent metal cation</name>
        <dbReference type="ChEBI" id="CHEBI:60240"/>
        <label>2</label>
        <note>catalytic</note>
    </ligand>
</feature>
<comment type="cofactor">
    <cofactor evidence="6">
        <name>Co(2+)</name>
        <dbReference type="ChEBI" id="CHEBI:48828"/>
    </cofactor>
    <cofactor evidence="6">
        <name>Zn(2+)</name>
        <dbReference type="ChEBI" id="CHEBI:29105"/>
    </cofactor>
    <cofactor evidence="6">
        <name>Mn(2+)</name>
        <dbReference type="ChEBI" id="CHEBI:29035"/>
    </cofactor>
    <cofactor evidence="6">
        <name>Fe(2+)</name>
        <dbReference type="ChEBI" id="CHEBI:29033"/>
    </cofactor>
    <text evidence="6">Binds 2 divalent metal cations per subunit. Has a high-affinity and a low affinity metal-binding site. The true nature of the physiological cofactor is under debate. The enzyme is active with cobalt, zinc, manganese or divalent iron ions. Most likely, methionine aminopeptidases function as mononuclear Fe(2+)-metalloproteases under physiological conditions, and the catalytically relevant metal-binding site has been assigned to the histidine-containing high-affinity site.</text>
</comment>
<dbReference type="CDD" id="cd01086">
    <property type="entry name" value="MetAP1"/>
    <property type="match status" value="1"/>
</dbReference>
<keyword evidence="5 6" id="KW-0378">Hydrolase</keyword>
<reference evidence="9 10" key="1">
    <citation type="journal article" date="2015" name="Infect. Genet. Evol.">
        <title>Genomic sequences of six botulinum neurotoxin-producing strains representing three clostridial species illustrate the mobility and diversity of botulinum neurotoxin genes.</title>
        <authorList>
            <person name="Smith T.J."/>
            <person name="Hill K.K."/>
            <person name="Xie G."/>
            <person name="Foley B.T."/>
            <person name="Williamson C.H."/>
            <person name="Foster J.T."/>
            <person name="Johnson S.L."/>
            <person name="Chertkov O."/>
            <person name="Teshima H."/>
            <person name="Gibbons H.S."/>
            <person name="Johnsky L.A."/>
            <person name="Karavis M.A."/>
            <person name="Smith L.A."/>
        </authorList>
    </citation>
    <scope>NUCLEOTIDE SEQUENCE [LARGE SCALE GENOMIC DNA]</scope>
    <source>
        <strain evidence="9 10">Sullivan</strain>
    </source>
</reference>
<keyword evidence="2 6" id="KW-0031">Aminopeptidase</keyword>
<dbReference type="Gene3D" id="3.90.230.10">
    <property type="entry name" value="Creatinase/methionine aminopeptidase superfamily"/>
    <property type="match status" value="1"/>
</dbReference>
<comment type="similarity">
    <text evidence="6">Belongs to the peptidase M24A family. Methionine aminopeptidase type 1 subfamily.</text>
</comment>
<dbReference type="Gene3D" id="3.10.450.50">
    <property type="match status" value="1"/>
</dbReference>
<dbReference type="SUPFAM" id="SSF55920">
    <property type="entry name" value="Creatinase/aminopeptidase"/>
    <property type="match status" value="1"/>
</dbReference>
<evidence type="ECO:0000256" key="5">
    <source>
        <dbReference type="ARBA" id="ARBA00022801"/>
    </source>
</evidence>
<feature type="binding site" evidence="6">
    <location>
        <position position="135"/>
    </location>
    <ligand>
        <name>a divalent metal cation</name>
        <dbReference type="ChEBI" id="CHEBI:60240"/>
        <label>1</label>
    </ligand>
</feature>
<dbReference type="RefSeq" id="WP_039315080.1">
    <property type="nucleotide sequence ID" value="NZ_CP006905.1"/>
</dbReference>
<dbReference type="OrthoDB" id="9802055at2"/>
<dbReference type="GO" id="GO:0006508">
    <property type="term" value="P:proteolysis"/>
    <property type="evidence" value="ECO:0007669"/>
    <property type="project" value="UniProtKB-KW"/>
</dbReference>
<evidence type="ECO:0000313" key="9">
    <source>
        <dbReference type="EMBL" id="AIY84837.1"/>
    </source>
</evidence>
<feature type="binding site" evidence="6">
    <location>
        <position position="146"/>
    </location>
    <ligand>
        <name>a divalent metal cation</name>
        <dbReference type="ChEBI" id="CHEBI:60240"/>
        <label>2</label>
        <note>catalytic</note>
    </ligand>
</feature>
<dbReference type="InterPro" id="IPR001714">
    <property type="entry name" value="Pept_M24_MAP"/>
</dbReference>
<evidence type="ECO:0000259" key="8">
    <source>
        <dbReference type="Pfam" id="PF00557"/>
    </source>
</evidence>
<dbReference type="InterPro" id="IPR036005">
    <property type="entry name" value="Creatinase/aminopeptidase-like"/>
</dbReference>
<dbReference type="NCBIfam" id="TIGR00500">
    <property type="entry name" value="met_pdase_I"/>
    <property type="match status" value="1"/>
</dbReference>
<evidence type="ECO:0000256" key="3">
    <source>
        <dbReference type="ARBA" id="ARBA00022670"/>
    </source>
</evidence>
<dbReference type="AlphaFoldDB" id="A0A0A7FZ54"/>
<dbReference type="PANTHER" id="PTHR43330:SF8">
    <property type="entry name" value="METHIONINE AMINOPEPTIDASE 1D, MITOCHONDRIAL"/>
    <property type="match status" value="1"/>
</dbReference>
<evidence type="ECO:0000256" key="4">
    <source>
        <dbReference type="ARBA" id="ARBA00022723"/>
    </source>
</evidence>
<keyword evidence="10" id="KW-1185">Reference proteome</keyword>
<feature type="binding site" evidence="6">
    <location>
        <position position="117"/>
    </location>
    <ligand>
        <name>substrate</name>
    </ligand>
</feature>
<dbReference type="Proteomes" id="UP000030635">
    <property type="component" value="Chromosome"/>
</dbReference>
<evidence type="ECO:0000256" key="1">
    <source>
        <dbReference type="ARBA" id="ARBA00002521"/>
    </source>
</evidence>
<dbReference type="EC" id="3.4.11.18" evidence="6 7"/>
<dbReference type="InterPro" id="IPR004027">
    <property type="entry name" value="SEC_C_motif"/>
</dbReference>
<keyword evidence="4 6" id="KW-0479">Metal-binding</keyword>
<feature type="binding site" evidence="6">
    <location>
        <position position="146"/>
    </location>
    <ligand>
        <name>a divalent metal cation</name>
        <dbReference type="ChEBI" id="CHEBI:60240"/>
        <label>1</label>
    </ligand>
</feature>
<feature type="binding site" evidence="6">
    <location>
        <position position="209"/>
    </location>
    <ligand>
        <name>a divalent metal cation</name>
        <dbReference type="ChEBI" id="CHEBI:60240"/>
        <label>2</label>
        <note>catalytic</note>
    </ligand>
</feature>
<feature type="binding site" evidence="6">
    <location>
        <position position="274"/>
    </location>
    <ligand>
        <name>a divalent metal cation</name>
        <dbReference type="ChEBI" id="CHEBI:60240"/>
        <label>1</label>
    </ligand>
</feature>
<evidence type="ECO:0000256" key="7">
    <source>
        <dbReference type="RuleBase" id="RU003653"/>
    </source>
</evidence>
<name>A0A0A7FZ54_9CLOT</name>
<feature type="domain" description="Peptidase M24" evidence="8">
    <location>
        <begin position="51"/>
        <end position="281"/>
    </location>
</feature>
<dbReference type="HAMAP" id="MF_01974">
    <property type="entry name" value="MetAP_1"/>
    <property type="match status" value="1"/>
</dbReference>
<dbReference type="HOGENOM" id="CLU_015857_0_0_9"/>
<sequence>MKINRNDTCWCGSGKKYKKCHAEFDEKYEALKRKGLMMPPRSLVKNAEQIEGIKNSAKVNNGVLDLVEEKIKEGMSTEEINTLVYNYTVEHGAIPAPLNYEGFPKSVCTSINDEVCHGIPDKNIILKNGDIINVDVSTIKDGYFSDASRMFEIGDVSEEAKHLVKVAKECLDNGLEAVKPWGFLGDIGAAVQEHAEKNGYSVVRDFGGHGVGIRFHEDPFVAHIGTRGEGMVLVPGMVFTIEPMLNQGDYHVFVDADNDWTALTEDGSLSAQWEYTVLVTDTGVEILAY</sequence>
<evidence type="ECO:0000313" key="10">
    <source>
        <dbReference type="Proteomes" id="UP000030635"/>
    </source>
</evidence>
<dbReference type="NCBIfam" id="NF008970">
    <property type="entry name" value="PRK12318.1"/>
    <property type="match status" value="1"/>
</dbReference>
<dbReference type="GO" id="GO:0004239">
    <property type="term" value="F:initiator methionyl aminopeptidase activity"/>
    <property type="evidence" value="ECO:0007669"/>
    <property type="project" value="UniProtKB-UniRule"/>
</dbReference>
<feature type="binding site" evidence="6">
    <location>
        <position position="216"/>
    </location>
    <ligand>
        <name>substrate</name>
    </ligand>
</feature>
<dbReference type="eggNOG" id="COG0024">
    <property type="taxonomic scope" value="Bacteria"/>
</dbReference>
<dbReference type="Pfam" id="PF00557">
    <property type="entry name" value="Peptidase_M24"/>
    <property type="match status" value="1"/>
</dbReference>
<comment type="subunit">
    <text evidence="6">Monomer.</text>
</comment>
<evidence type="ECO:0000256" key="6">
    <source>
        <dbReference type="HAMAP-Rule" id="MF_01974"/>
    </source>
</evidence>
<dbReference type="GO" id="GO:0046872">
    <property type="term" value="F:metal ion binding"/>
    <property type="evidence" value="ECO:0007669"/>
    <property type="project" value="UniProtKB-UniRule"/>
</dbReference>
<organism evidence="9 10">
    <name type="scientific">Clostridium baratii str. Sullivan</name>
    <dbReference type="NCBI Taxonomy" id="1415775"/>
    <lineage>
        <taxon>Bacteria</taxon>
        <taxon>Bacillati</taxon>
        <taxon>Bacillota</taxon>
        <taxon>Clostridia</taxon>
        <taxon>Eubacteriales</taxon>
        <taxon>Clostridiaceae</taxon>
        <taxon>Clostridium</taxon>
    </lineage>
</organism>
<comment type="catalytic activity">
    <reaction evidence="6 7">
        <text>Release of N-terminal amino acids, preferentially methionine, from peptides and arylamides.</text>
        <dbReference type="EC" id="3.4.11.18"/>
    </reaction>
</comment>
<dbReference type="InterPro" id="IPR000994">
    <property type="entry name" value="Pept_M24"/>
</dbReference>
<evidence type="ECO:0000256" key="2">
    <source>
        <dbReference type="ARBA" id="ARBA00022438"/>
    </source>
</evidence>
<dbReference type="GO" id="GO:0070006">
    <property type="term" value="F:metalloaminopeptidase activity"/>
    <property type="evidence" value="ECO:0007669"/>
    <property type="project" value="UniProtKB-UniRule"/>
</dbReference>
<accession>A0A0A7FZ54</accession>
<comment type="function">
    <text evidence="1 6">Removes the N-terminal methionine from nascent proteins. The N-terminal methionine is often cleaved when the second residue in the primary sequence is small and uncharged (Met-Ala-, Cys, Gly, Pro, Ser, Thr, or Val). Requires deformylation of the N(alpha)-formylated initiator methionine before it can be hydrolyzed.</text>
</comment>
<keyword evidence="3 6" id="KW-0645">Protease</keyword>
<protein>
    <recommendedName>
        <fullName evidence="6 7">Methionine aminopeptidase</fullName>
        <shortName evidence="6">MAP</shortName>
        <shortName evidence="6">MetAP</shortName>
        <ecNumber evidence="6 7">3.4.11.18</ecNumber>
    </recommendedName>
    <alternativeName>
        <fullName evidence="6">Peptidase M</fullName>
    </alternativeName>
</protein>
<dbReference type="InterPro" id="IPR002467">
    <property type="entry name" value="Pept_M24A_MAP1"/>
</dbReference>
<feature type="binding site" evidence="6">
    <location>
        <position position="274"/>
    </location>
    <ligand>
        <name>a divalent metal cation</name>
        <dbReference type="ChEBI" id="CHEBI:60240"/>
        <label>2</label>
        <note>catalytic</note>
    </ligand>
</feature>
<gene>
    <name evidence="6 9" type="primary">map</name>
    <name evidence="9" type="ORF">U729_2303</name>
</gene>
<dbReference type="PRINTS" id="PR00599">
    <property type="entry name" value="MAPEPTIDASE"/>
</dbReference>
<dbReference type="KEGG" id="cbv:U729_2303"/>
<dbReference type="Pfam" id="PF02810">
    <property type="entry name" value="SEC-C"/>
    <property type="match status" value="1"/>
</dbReference>
<dbReference type="PANTHER" id="PTHR43330">
    <property type="entry name" value="METHIONINE AMINOPEPTIDASE"/>
    <property type="match status" value="1"/>
</dbReference>